<comment type="function">
    <text evidence="11">Component of the ubiquinol-cytochrome c oxidoreductase, a multisubunit transmembrane complex that is part of the mitochondrial electron transport chain which drives oxidative phosphorylation. The complex plays an important role in the uptake of multiple carbon sources present in different host niches.</text>
</comment>
<comment type="similarity">
    <text evidence="2 11">Belongs to the UQCR10/QCR9 family.</text>
</comment>
<dbReference type="Gene3D" id="1.20.5.260">
    <property type="entry name" value="Cytochrome b-c1 complex subunit 9"/>
    <property type="match status" value="1"/>
</dbReference>
<comment type="subcellular location">
    <subcellularLocation>
        <location evidence="1 11">Mitochondrion inner membrane</location>
        <topology evidence="1 11">Single-pass membrane protein</topology>
    </subcellularLocation>
</comment>
<accession>A0A4S2KDF2</accession>
<comment type="subunit">
    <text evidence="11">Component of the ubiquinol-cytochrome c oxidoreductase (cytochrome b-c1 complex, complex III, CIII), a multisubunit enzyme composed of 3 respiratory subunits cytochrome b, cytochrome c1 and Rieske protein, 2 core protein subunits, and additional low-molecular weight protein subunits.</text>
</comment>
<dbReference type="STRING" id="300112.A0A4S2KDF2"/>
<keyword evidence="3 11" id="KW-0813">Transport</keyword>
<keyword evidence="5" id="KW-0812">Transmembrane</keyword>
<evidence type="ECO:0000313" key="12">
    <source>
        <dbReference type="EMBL" id="TGZ47345.1"/>
    </source>
</evidence>
<dbReference type="Pfam" id="PF05365">
    <property type="entry name" value="UCR_UQCRX_QCR9"/>
    <property type="match status" value="1"/>
</dbReference>
<evidence type="ECO:0000313" key="13">
    <source>
        <dbReference type="Proteomes" id="UP000310200"/>
    </source>
</evidence>
<evidence type="ECO:0000256" key="11">
    <source>
        <dbReference type="RuleBase" id="RU368056"/>
    </source>
</evidence>
<comment type="caution">
    <text evidence="12">The sequence shown here is derived from an EMBL/GenBank/DDBJ whole genome shotgun (WGS) entry which is preliminary data.</text>
</comment>
<evidence type="ECO:0000256" key="10">
    <source>
        <dbReference type="ARBA" id="ARBA00023136"/>
    </source>
</evidence>
<dbReference type="AlphaFoldDB" id="A0A4S2KDF2"/>
<evidence type="ECO:0000256" key="6">
    <source>
        <dbReference type="ARBA" id="ARBA00022792"/>
    </source>
</evidence>
<keyword evidence="4 11" id="KW-0679">Respiratory chain</keyword>
<dbReference type="InterPro" id="IPR008027">
    <property type="entry name" value="QCR9"/>
</dbReference>
<dbReference type="GO" id="GO:0006122">
    <property type="term" value="P:mitochondrial electron transport, ubiquinol to cytochrome c"/>
    <property type="evidence" value="ECO:0007669"/>
    <property type="project" value="UniProtKB-UniRule"/>
</dbReference>
<evidence type="ECO:0000256" key="4">
    <source>
        <dbReference type="ARBA" id="ARBA00022660"/>
    </source>
</evidence>
<keyword evidence="13" id="KW-1185">Reference proteome</keyword>
<keyword evidence="6 11" id="KW-0999">Mitochondrion inner membrane</keyword>
<proteinExistence type="inferred from homology"/>
<dbReference type="Proteomes" id="UP000310200">
    <property type="component" value="Unassembled WGS sequence"/>
</dbReference>
<dbReference type="EMBL" id="QBLH01002732">
    <property type="protein sequence ID" value="TGZ47345.1"/>
    <property type="molecule type" value="Genomic_DNA"/>
</dbReference>
<keyword evidence="9 11" id="KW-0496">Mitochondrion</keyword>
<keyword evidence="10" id="KW-0472">Membrane</keyword>
<dbReference type="PANTHER" id="PTHR12980">
    <property type="entry name" value="UBIQUINOL-CYTOCHROME C REDUCTASE COMPLEX, SUBUNIT X"/>
    <property type="match status" value="1"/>
</dbReference>
<keyword evidence="8" id="KW-1133">Transmembrane helix</keyword>
<reference evidence="12 13" key="1">
    <citation type="journal article" date="2019" name="Philos. Trans. R. Soc. Lond., B, Biol. Sci.">
        <title>Ant behaviour and brain gene expression of defending hosts depend on the ecological success of the intruding social parasite.</title>
        <authorList>
            <person name="Kaur R."/>
            <person name="Stoldt M."/>
            <person name="Jongepier E."/>
            <person name="Feldmeyer B."/>
            <person name="Menzel F."/>
            <person name="Bornberg-Bauer E."/>
            <person name="Foitzik S."/>
        </authorList>
    </citation>
    <scope>NUCLEOTIDE SEQUENCE [LARGE SCALE GENOMIC DNA]</scope>
    <source>
        <tissue evidence="12">Whole body</tissue>
    </source>
</reference>
<dbReference type="InterPro" id="IPR036656">
    <property type="entry name" value="QCR9_sf"/>
</dbReference>
<dbReference type="FunFam" id="1.20.5.260:FF:000001">
    <property type="entry name" value="Cytochrome b-c1 complex subunit 9"/>
    <property type="match status" value="1"/>
</dbReference>
<dbReference type="PANTHER" id="PTHR12980:SF0">
    <property type="entry name" value="CYTOCHROME B-C1 COMPLEX SUBUNIT 9"/>
    <property type="match status" value="1"/>
</dbReference>
<dbReference type="GO" id="GO:0045275">
    <property type="term" value="C:respiratory chain complex III"/>
    <property type="evidence" value="ECO:0007669"/>
    <property type="project" value="UniProtKB-UniRule"/>
</dbReference>
<gene>
    <name evidence="12" type="ORF">DBV15_00164</name>
</gene>
<evidence type="ECO:0000256" key="7">
    <source>
        <dbReference type="ARBA" id="ARBA00022982"/>
    </source>
</evidence>
<evidence type="ECO:0000256" key="9">
    <source>
        <dbReference type="ARBA" id="ARBA00023128"/>
    </source>
</evidence>
<organism evidence="12 13">
    <name type="scientific">Temnothorax longispinosus</name>
    <dbReference type="NCBI Taxonomy" id="300112"/>
    <lineage>
        <taxon>Eukaryota</taxon>
        <taxon>Metazoa</taxon>
        <taxon>Ecdysozoa</taxon>
        <taxon>Arthropoda</taxon>
        <taxon>Hexapoda</taxon>
        <taxon>Insecta</taxon>
        <taxon>Pterygota</taxon>
        <taxon>Neoptera</taxon>
        <taxon>Endopterygota</taxon>
        <taxon>Hymenoptera</taxon>
        <taxon>Apocrita</taxon>
        <taxon>Aculeata</taxon>
        <taxon>Formicoidea</taxon>
        <taxon>Formicidae</taxon>
        <taxon>Myrmicinae</taxon>
        <taxon>Temnothorax</taxon>
    </lineage>
</organism>
<protein>
    <recommendedName>
        <fullName evidence="11">Complex III subunit 9</fullName>
    </recommendedName>
</protein>
<evidence type="ECO:0000256" key="2">
    <source>
        <dbReference type="ARBA" id="ARBA00007856"/>
    </source>
</evidence>
<dbReference type="SUPFAM" id="SSF81514">
    <property type="entry name" value="Subunit X (non-heme 7 kDa protein) of cytochrome bc1 complex (Ubiquinol-cytochrome c reductase)"/>
    <property type="match status" value="1"/>
</dbReference>
<evidence type="ECO:0000256" key="1">
    <source>
        <dbReference type="ARBA" id="ARBA00004434"/>
    </source>
</evidence>
<dbReference type="GO" id="GO:0005743">
    <property type="term" value="C:mitochondrial inner membrane"/>
    <property type="evidence" value="ECO:0007669"/>
    <property type="project" value="UniProtKB-SubCell"/>
</dbReference>
<evidence type="ECO:0000256" key="3">
    <source>
        <dbReference type="ARBA" id="ARBA00022448"/>
    </source>
</evidence>
<evidence type="ECO:0000256" key="5">
    <source>
        <dbReference type="ARBA" id="ARBA00022692"/>
    </source>
</evidence>
<keyword evidence="7 11" id="KW-0249">Electron transport</keyword>
<sequence length="59" mass="6759">MGLGGTFYNLVLKRTSTFTVAVVASAFMFERGFDMAADYIFDTINKGKLWKDIKHKYEN</sequence>
<name>A0A4S2KDF2_9HYME</name>
<evidence type="ECO:0000256" key="8">
    <source>
        <dbReference type="ARBA" id="ARBA00022989"/>
    </source>
</evidence>